<comment type="caution">
    <text evidence="2">The sequence shown here is derived from an EMBL/GenBank/DDBJ whole genome shotgun (WGS) entry which is preliminary data.</text>
</comment>
<gene>
    <name evidence="2" type="ORF">B296_00028624</name>
</gene>
<evidence type="ECO:0000313" key="2">
    <source>
        <dbReference type="EMBL" id="RRT65550.1"/>
    </source>
</evidence>
<dbReference type="AlphaFoldDB" id="A0A426ZNM4"/>
<organism evidence="2 3">
    <name type="scientific">Ensete ventricosum</name>
    <name type="common">Abyssinian banana</name>
    <name type="synonym">Musa ensete</name>
    <dbReference type="NCBI Taxonomy" id="4639"/>
    <lineage>
        <taxon>Eukaryota</taxon>
        <taxon>Viridiplantae</taxon>
        <taxon>Streptophyta</taxon>
        <taxon>Embryophyta</taxon>
        <taxon>Tracheophyta</taxon>
        <taxon>Spermatophyta</taxon>
        <taxon>Magnoliopsida</taxon>
        <taxon>Liliopsida</taxon>
        <taxon>Zingiberales</taxon>
        <taxon>Musaceae</taxon>
        <taxon>Ensete</taxon>
    </lineage>
</organism>
<protein>
    <submittedName>
        <fullName evidence="2">Uncharacterized protein</fullName>
    </submittedName>
</protein>
<keyword evidence="1" id="KW-0812">Transmembrane</keyword>
<keyword evidence="1" id="KW-0472">Membrane</keyword>
<evidence type="ECO:0000313" key="3">
    <source>
        <dbReference type="Proteomes" id="UP000287651"/>
    </source>
</evidence>
<sequence>MAVSARECSRRLQISCLANSIRVLADMEDPICRVLKRTEVRNLAQRILNISLWLSYVCSSDGICHVYIDKSADMEMAKRLVLDAKTDYPAACNAMVFLISLNFIIFCETLLVHKDLLNTEGLNDLLTELKSEGLIMTLKLHIFHKLSFKY</sequence>
<name>A0A426ZNM4_ENSVE</name>
<dbReference type="InterPro" id="IPR016161">
    <property type="entry name" value="Ald_DH/histidinol_DH"/>
</dbReference>
<dbReference type="PANTHER" id="PTHR11063">
    <property type="entry name" value="GLUTAMATE SEMIALDEHYDE DEHYDROGENASE"/>
    <property type="match status" value="1"/>
</dbReference>
<dbReference type="PANTHER" id="PTHR11063:SF8">
    <property type="entry name" value="DELTA-1-PYRROLINE-5-CARBOXYLATE SYNTHASE"/>
    <property type="match status" value="1"/>
</dbReference>
<proteinExistence type="predicted"/>
<accession>A0A426ZNM4</accession>
<feature type="non-terminal residue" evidence="2">
    <location>
        <position position="150"/>
    </location>
</feature>
<dbReference type="EMBL" id="AMZH03005772">
    <property type="protein sequence ID" value="RRT65550.1"/>
    <property type="molecule type" value="Genomic_DNA"/>
</dbReference>
<dbReference type="GO" id="GO:0004350">
    <property type="term" value="F:glutamate-5-semialdehyde dehydrogenase activity"/>
    <property type="evidence" value="ECO:0007669"/>
    <property type="project" value="TreeGrafter"/>
</dbReference>
<feature type="transmembrane region" description="Helical" evidence="1">
    <location>
        <begin position="88"/>
        <end position="112"/>
    </location>
</feature>
<dbReference type="InterPro" id="IPR016163">
    <property type="entry name" value="Ald_DH_C"/>
</dbReference>
<dbReference type="SUPFAM" id="SSF53720">
    <property type="entry name" value="ALDH-like"/>
    <property type="match status" value="1"/>
</dbReference>
<dbReference type="Proteomes" id="UP000287651">
    <property type="component" value="Unassembled WGS sequence"/>
</dbReference>
<reference evidence="2 3" key="1">
    <citation type="journal article" date="2014" name="Agronomy (Basel)">
        <title>A Draft Genome Sequence for Ensete ventricosum, the Drought-Tolerant Tree Against Hunger.</title>
        <authorList>
            <person name="Harrison J."/>
            <person name="Moore K.A."/>
            <person name="Paszkiewicz K."/>
            <person name="Jones T."/>
            <person name="Grant M."/>
            <person name="Ambacheew D."/>
            <person name="Muzemil S."/>
            <person name="Studholme D.J."/>
        </authorList>
    </citation>
    <scope>NUCLEOTIDE SEQUENCE [LARGE SCALE GENOMIC DNA]</scope>
</reference>
<evidence type="ECO:0000256" key="1">
    <source>
        <dbReference type="SAM" id="Phobius"/>
    </source>
</evidence>
<dbReference type="Gene3D" id="3.40.309.10">
    <property type="entry name" value="Aldehyde Dehydrogenase, Chain A, domain 2"/>
    <property type="match status" value="1"/>
</dbReference>
<keyword evidence="1" id="KW-1133">Transmembrane helix</keyword>